<keyword evidence="2" id="KW-1185">Reference proteome</keyword>
<gene>
    <name evidence="1" type="ORF">JQC72_06715</name>
</gene>
<protein>
    <submittedName>
        <fullName evidence="1">Tetratricopeptide repeat protein</fullName>
    </submittedName>
</protein>
<dbReference type="RefSeq" id="WP_205494022.1">
    <property type="nucleotide sequence ID" value="NZ_JAFHAP010000007.1"/>
</dbReference>
<name>A0ABS2WI75_9BACL</name>
<accession>A0ABS2WI75</accession>
<dbReference type="SUPFAM" id="SSF48452">
    <property type="entry name" value="TPR-like"/>
    <property type="match status" value="1"/>
</dbReference>
<dbReference type="Gene3D" id="1.25.40.10">
    <property type="entry name" value="Tetratricopeptide repeat domain"/>
    <property type="match status" value="1"/>
</dbReference>
<dbReference type="EMBL" id="JAFHAP010000007">
    <property type="protein sequence ID" value="MBN2909213.1"/>
    <property type="molecule type" value="Genomic_DNA"/>
</dbReference>
<comment type="caution">
    <text evidence="1">The sequence shown here is derived from an EMBL/GenBank/DDBJ whole genome shotgun (WGS) entry which is preliminary data.</text>
</comment>
<sequence>MNPDVMEQIRKCYKGDGGKEETEKVLERYLEVDPECIEAWMRLAITVFEPPIADYDKSIHCLKRAIRIGPGCLEALFILARIQDIIYREVDEDVFQELHSIQTNDPEEQSMLEYAKAWYYESKEMWHEYENALKRSIVVYPGHVLNHISLGLFYVNQGDREKGKSLLVKGVRNVKHVYQADDGFDEVGDYNEFINERIKGIHVTDVINELWKKTIRSLS</sequence>
<organism evidence="1 2">
    <name type="scientific">Polycladomyces zharkentensis</name>
    <dbReference type="NCBI Taxonomy" id="2807616"/>
    <lineage>
        <taxon>Bacteria</taxon>
        <taxon>Bacillati</taxon>
        <taxon>Bacillota</taxon>
        <taxon>Bacilli</taxon>
        <taxon>Bacillales</taxon>
        <taxon>Thermoactinomycetaceae</taxon>
        <taxon>Polycladomyces</taxon>
    </lineage>
</organism>
<dbReference type="Proteomes" id="UP001177120">
    <property type="component" value="Unassembled WGS sequence"/>
</dbReference>
<proteinExistence type="predicted"/>
<evidence type="ECO:0000313" key="2">
    <source>
        <dbReference type="Proteomes" id="UP001177120"/>
    </source>
</evidence>
<reference evidence="1" key="1">
    <citation type="journal article" date="2024" name="Int. J. Syst. Evol. Microbiol.">
        <title>Polycladomyces zharkentensis sp. nov., a novel thermophilic cellulose- and starch-degrading member of the Bacillota from a geothermal aquifer in Kazakhstan.</title>
        <authorList>
            <person name="Mashzhan A."/>
            <person name="Kistaubayeva A."/>
            <person name="Javier-Lopez R."/>
            <person name="Bissenova U."/>
            <person name="Bissenbay A."/>
            <person name="Birkeland N.K."/>
        </authorList>
    </citation>
    <scope>NUCLEOTIDE SEQUENCE</scope>
    <source>
        <strain evidence="1">ZKZ2T</strain>
    </source>
</reference>
<dbReference type="InterPro" id="IPR011990">
    <property type="entry name" value="TPR-like_helical_dom_sf"/>
</dbReference>
<evidence type="ECO:0000313" key="1">
    <source>
        <dbReference type="EMBL" id="MBN2909213.1"/>
    </source>
</evidence>